<dbReference type="STRING" id="1121097.GCA_000428125_01427"/>
<feature type="transmembrane region" description="Helical" evidence="6">
    <location>
        <begin position="260"/>
        <end position="278"/>
    </location>
</feature>
<organism evidence="7 8">
    <name type="scientific">Bacteroides graminisolvens DSM 19988 = JCM 15093</name>
    <dbReference type="NCBI Taxonomy" id="1121097"/>
    <lineage>
        <taxon>Bacteria</taxon>
        <taxon>Pseudomonadati</taxon>
        <taxon>Bacteroidota</taxon>
        <taxon>Bacteroidia</taxon>
        <taxon>Bacteroidales</taxon>
        <taxon>Bacteroidaceae</taxon>
        <taxon>Bacteroides</taxon>
    </lineage>
</organism>
<dbReference type="InterPro" id="IPR036259">
    <property type="entry name" value="MFS_trans_sf"/>
</dbReference>
<dbReference type="eggNOG" id="COG2814">
    <property type="taxonomic scope" value="Bacteria"/>
</dbReference>
<gene>
    <name evidence="7" type="ORF">JCM15093_831</name>
</gene>
<dbReference type="Gene3D" id="1.20.1250.20">
    <property type="entry name" value="MFS general substrate transporter like domains"/>
    <property type="match status" value="1"/>
</dbReference>
<evidence type="ECO:0000256" key="2">
    <source>
        <dbReference type="ARBA" id="ARBA00022448"/>
    </source>
</evidence>
<feature type="transmembrane region" description="Helical" evidence="6">
    <location>
        <begin position="227"/>
        <end position="248"/>
    </location>
</feature>
<name>A0A069D6A9_9BACE</name>
<feature type="transmembrane region" description="Helical" evidence="6">
    <location>
        <begin position="335"/>
        <end position="353"/>
    </location>
</feature>
<feature type="transmembrane region" description="Helical" evidence="6">
    <location>
        <begin position="425"/>
        <end position="445"/>
    </location>
</feature>
<feature type="transmembrane region" description="Helical" evidence="6">
    <location>
        <begin position="82"/>
        <end position="99"/>
    </location>
</feature>
<keyword evidence="3 6" id="KW-0812">Transmembrane</keyword>
<feature type="transmembrane region" description="Helical" evidence="6">
    <location>
        <begin position="519"/>
        <end position="538"/>
    </location>
</feature>
<feature type="transmembrane region" description="Helical" evidence="6">
    <location>
        <begin position="16"/>
        <end position="35"/>
    </location>
</feature>
<dbReference type="GO" id="GO:0016020">
    <property type="term" value="C:membrane"/>
    <property type="evidence" value="ECO:0007669"/>
    <property type="project" value="UniProtKB-SubCell"/>
</dbReference>
<feature type="transmembrane region" description="Helical" evidence="6">
    <location>
        <begin position="392"/>
        <end position="413"/>
    </location>
</feature>
<dbReference type="PANTHER" id="PTHR42718">
    <property type="entry name" value="MAJOR FACILITATOR SUPERFAMILY MULTIDRUG TRANSPORTER MFSC"/>
    <property type="match status" value="1"/>
</dbReference>
<dbReference type="RefSeq" id="WP_024995803.1">
    <property type="nucleotide sequence ID" value="NZ_BAJS01000002.1"/>
</dbReference>
<keyword evidence="4 6" id="KW-1133">Transmembrane helix</keyword>
<sequence>MKGFNLPFHNWVPKPLGIFIYVFMFVPALFISGAYTSNAGEMVGSLGIMTEHIQYANFATAVGMTVFTPFTILFLEIRRSKMVYLIGLSALAFISYICAETNSMPLLIICSFITGFIRIILIFNTLFGLLGYITGKDIVPLLKPSLVEVPKETEAKMEKIKAMALPFLYLFFLMVGQLGSFVTAWLAYSYMWQYVYYFMIALTLICLLLVELTMVYQKRKKAIRLTFTKFSDIVCASLLLLSFSFILIYGKTLDWFDNSLMNYSLVILLLSTGVFFILETYSKRPYLDLKIFSFQNVIIALLVFVMLMVLNSSSILVSTFVSISMKIDNWQNAVLSNYSLIGYVIGAILATLMAKLNMHFKYIFSIGFLFITIAAVYMYFQVQSMGLYENMIFPVIIRSAGMLILYATAGIWGMRKLNMMYLTTWIFLMLTFRSVIGPVAGTSLYTNVLNEKQSYYISRLSQNVDMLNPEIAGIFTQSQMGNMMQGKSVEDAQILATQSIKGRIQIQATLAALKEISGWTIYGGIACIVVVIAMPYSYHSIKKKLKVIKNILTNSIFLRGHTCMSFEIFCKERRI</sequence>
<reference evidence="7 8" key="1">
    <citation type="journal article" date="2015" name="Microbes Environ.">
        <title>Distribution and evolution of nitrogen fixation genes in the phylum bacteroidetes.</title>
        <authorList>
            <person name="Inoue J."/>
            <person name="Oshima K."/>
            <person name="Suda W."/>
            <person name="Sakamoto M."/>
            <person name="Iino T."/>
            <person name="Noda S."/>
            <person name="Hongoh Y."/>
            <person name="Hattori M."/>
            <person name="Ohkuma M."/>
        </authorList>
    </citation>
    <scope>NUCLEOTIDE SEQUENCE [LARGE SCALE GENOMIC DNA]</scope>
    <source>
        <strain evidence="7 8">JCM 15093</strain>
    </source>
</reference>
<dbReference type="AlphaFoldDB" id="A0A069D6A9"/>
<keyword evidence="2" id="KW-0813">Transport</keyword>
<evidence type="ECO:0000256" key="4">
    <source>
        <dbReference type="ARBA" id="ARBA00022989"/>
    </source>
</evidence>
<accession>A0A069D6A9</accession>
<keyword evidence="8" id="KW-1185">Reference proteome</keyword>
<feature type="transmembrane region" description="Helical" evidence="6">
    <location>
        <begin position="105"/>
        <end position="133"/>
    </location>
</feature>
<evidence type="ECO:0000256" key="5">
    <source>
        <dbReference type="ARBA" id="ARBA00023136"/>
    </source>
</evidence>
<dbReference type="EMBL" id="BAJS01000002">
    <property type="protein sequence ID" value="GAK35719.1"/>
    <property type="molecule type" value="Genomic_DNA"/>
</dbReference>
<evidence type="ECO:0000256" key="3">
    <source>
        <dbReference type="ARBA" id="ARBA00022692"/>
    </source>
</evidence>
<dbReference type="Proteomes" id="UP000027601">
    <property type="component" value="Unassembled WGS sequence"/>
</dbReference>
<comment type="subcellular location">
    <subcellularLocation>
        <location evidence="1">Membrane</location>
        <topology evidence="1">Multi-pass membrane protein</topology>
    </subcellularLocation>
</comment>
<dbReference type="PANTHER" id="PTHR42718:SF9">
    <property type="entry name" value="MAJOR FACILITATOR SUPERFAMILY MULTIDRUG TRANSPORTER MFSC"/>
    <property type="match status" value="1"/>
</dbReference>
<feature type="transmembrane region" description="Helical" evidence="6">
    <location>
        <begin position="194"/>
        <end position="215"/>
    </location>
</feature>
<evidence type="ECO:0000313" key="8">
    <source>
        <dbReference type="Proteomes" id="UP000027601"/>
    </source>
</evidence>
<feature type="transmembrane region" description="Helical" evidence="6">
    <location>
        <begin position="360"/>
        <end position="380"/>
    </location>
</feature>
<feature type="transmembrane region" description="Helical" evidence="6">
    <location>
        <begin position="55"/>
        <end position="75"/>
    </location>
</feature>
<proteinExistence type="predicted"/>
<feature type="transmembrane region" description="Helical" evidence="6">
    <location>
        <begin position="298"/>
        <end position="323"/>
    </location>
</feature>
<evidence type="ECO:0000256" key="1">
    <source>
        <dbReference type="ARBA" id="ARBA00004141"/>
    </source>
</evidence>
<feature type="transmembrane region" description="Helical" evidence="6">
    <location>
        <begin position="167"/>
        <end position="188"/>
    </location>
</feature>
<dbReference type="SUPFAM" id="SSF103473">
    <property type="entry name" value="MFS general substrate transporter"/>
    <property type="match status" value="1"/>
</dbReference>
<keyword evidence="5 6" id="KW-0472">Membrane</keyword>
<protein>
    <submittedName>
        <fullName evidence="7">Inner membrane component of tripartite multidrug resistance system</fullName>
    </submittedName>
</protein>
<evidence type="ECO:0000256" key="6">
    <source>
        <dbReference type="SAM" id="Phobius"/>
    </source>
</evidence>
<comment type="caution">
    <text evidence="7">The sequence shown here is derived from an EMBL/GenBank/DDBJ whole genome shotgun (WGS) entry which is preliminary data.</text>
</comment>
<evidence type="ECO:0000313" key="7">
    <source>
        <dbReference type="EMBL" id="GAK35719.1"/>
    </source>
</evidence>